<keyword evidence="3" id="KW-1185">Reference proteome</keyword>
<feature type="compositionally biased region" description="Pro residues" evidence="1">
    <location>
        <begin position="252"/>
        <end position="269"/>
    </location>
</feature>
<organism evidence="2 3">
    <name type="scientific">Penaeus vannamei</name>
    <name type="common">Whiteleg shrimp</name>
    <name type="synonym">Litopenaeus vannamei</name>
    <dbReference type="NCBI Taxonomy" id="6689"/>
    <lineage>
        <taxon>Eukaryota</taxon>
        <taxon>Metazoa</taxon>
        <taxon>Ecdysozoa</taxon>
        <taxon>Arthropoda</taxon>
        <taxon>Crustacea</taxon>
        <taxon>Multicrustacea</taxon>
        <taxon>Malacostraca</taxon>
        <taxon>Eumalacostraca</taxon>
        <taxon>Eucarida</taxon>
        <taxon>Decapoda</taxon>
        <taxon>Dendrobranchiata</taxon>
        <taxon>Penaeoidea</taxon>
        <taxon>Penaeidae</taxon>
        <taxon>Penaeus</taxon>
    </lineage>
</organism>
<proteinExistence type="predicted"/>
<dbReference type="AlphaFoldDB" id="A0A3R7MMT5"/>
<feature type="compositionally biased region" description="Pro residues" evidence="1">
    <location>
        <begin position="139"/>
        <end position="149"/>
    </location>
</feature>
<dbReference type="STRING" id="6689.A0A3R7MMT5"/>
<evidence type="ECO:0000313" key="3">
    <source>
        <dbReference type="Proteomes" id="UP000283509"/>
    </source>
</evidence>
<dbReference type="Proteomes" id="UP000283509">
    <property type="component" value="Unassembled WGS sequence"/>
</dbReference>
<evidence type="ECO:0000313" key="2">
    <source>
        <dbReference type="EMBL" id="ROT85914.1"/>
    </source>
</evidence>
<feature type="compositionally biased region" description="Polar residues" evidence="1">
    <location>
        <begin position="339"/>
        <end position="355"/>
    </location>
</feature>
<accession>A0A3R7MMT5</accession>
<dbReference type="OrthoDB" id="5877983at2759"/>
<reference evidence="2 3" key="1">
    <citation type="submission" date="2018-04" db="EMBL/GenBank/DDBJ databases">
        <authorList>
            <person name="Zhang X."/>
            <person name="Yuan J."/>
            <person name="Li F."/>
            <person name="Xiang J."/>
        </authorList>
    </citation>
    <scope>NUCLEOTIDE SEQUENCE [LARGE SCALE GENOMIC DNA]</scope>
    <source>
        <tissue evidence="2">Muscle</tissue>
    </source>
</reference>
<sequence length="523" mass="54792">MKADSQRERSYATCEMRSYVAFNRLGVFSLPVTKLLIVNIRGASSSRRIACVAEFRSRCESAFMHFCVLLEMSTSKPSSNGGSYSSNGGGGGSLGSGGGMMNGGAPQLGGLFTGGMPKLKPTGRGIGAHSSSGGRSAPLLPPGRKPAPSIPDHDVSGDSEQATDNSSIPPSPKPSSKSSPAPPPPPASRKPNFSNDRQARGPLPEPPNPANKPSSLKPSPDVIPTSAPPKAGHPTLPSKPNLVIKPSVGNKPAPPKPPSSVKPLLPPKLPVAQPNGNTPVSRPASRTSSMKEYRSTSEMDFSDHNEYSKEDMLSPSMARTLPAHHHKQAPGGPPFGHGSNRSVTVGRVSGSNIVRSMTRAPAERPPPPPSRPSVPAPPPPNQPPPPPPHRQGPPPPPTAKPEPPSIAPPPPPPNRFQSARPSGGDFESKFQFHAAHTFPLPLVYQNCTKTYPSRNAKPASQRRAPPPPPGPHPSSVSISNTSSQSSLHRFPTNTHTSPPPPPPHAPLHLQVGAKMYGTEASHC</sequence>
<comment type="caution">
    <text evidence="2">The sequence shown here is derived from an EMBL/GenBank/DDBJ whole genome shotgun (WGS) entry which is preliminary data.</text>
</comment>
<gene>
    <name evidence="2" type="ORF">C7M84_003954</name>
</gene>
<evidence type="ECO:0000256" key="1">
    <source>
        <dbReference type="SAM" id="MobiDB-lite"/>
    </source>
</evidence>
<feature type="compositionally biased region" description="Basic and acidic residues" evidence="1">
    <location>
        <begin position="289"/>
        <end position="312"/>
    </location>
</feature>
<dbReference type="EMBL" id="QCYY01000153">
    <property type="protein sequence ID" value="ROT85914.1"/>
    <property type="molecule type" value="Genomic_DNA"/>
</dbReference>
<reference evidence="2 3" key="2">
    <citation type="submission" date="2019-01" db="EMBL/GenBank/DDBJ databases">
        <title>The decoding of complex shrimp genome reveals the adaptation for benthos swimmer, frequently molting mechanism and breeding impact on genome.</title>
        <authorList>
            <person name="Sun Y."/>
            <person name="Gao Y."/>
            <person name="Yu Y."/>
        </authorList>
    </citation>
    <scope>NUCLEOTIDE SEQUENCE [LARGE SCALE GENOMIC DNA]</scope>
    <source>
        <tissue evidence="2">Muscle</tissue>
    </source>
</reference>
<dbReference type="PRINTS" id="PR01217">
    <property type="entry name" value="PRICHEXTENSN"/>
</dbReference>
<feature type="compositionally biased region" description="Polar residues" evidence="1">
    <location>
        <begin position="274"/>
        <end position="288"/>
    </location>
</feature>
<name>A0A3R7MMT5_PENVA</name>
<feature type="compositionally biased region" description="Pro residues" evidence="1">
    <location>
        <begin position="363"/>
        <end position="414"/>
    </location>
</feature>
<protein>
    <recommendedName>
        <fullName evidence="4">WH2 domain-containing protein</fullName>
    </recommendedName>
</protein>
<feature type="region of interest" description="Disordered" evidence="1">
    <location>
        <begin position="449"/>
        <end position="523"/>
    </location>
</feature>
<feature type="region of interest" description="Disordered" evidence="1">
    <location>
        <begin position="95"/>
        <end position="430"/>
    </location>
</feature>
<evidence type="ECO:0008006" key="4">
    <source>
        <dbReference type="Google" id="ProtNLM"/>
    </source>
</evidence>
<feature type="compositionally biased region" description="Low complexity" evidence="1">
    <location>
        <begin position="473"/>
        <end position="496"/>
    </location>
</feature>